<evidence type="ECO:0000313" key="6">
    <source>
        <dbReference type="EMBL" id="KAJ3114075.1"/>
    </source>
</evidence>
<accession>A0AAD5SXZ4</accession>
<dbReference type="SUPFAM" id="SSF81383">
    <property type="entry name" value="F-box domain"/>
    <property type="match status" value="1"/>
</dbReference>
<dbReference type="GO" id="GO:0005524">
    <property type="term" value="F:ATP binding"/>
    <property type="evidence" value="ECO:0007669"/>
    <property type="project" value="UniProtKB-KW"/>
</dbReference>
<dbReference type="SUPFAM" id="SSF52058">
    <property type="entry name" value="L domain-like"/>
    <property type="match status" value="1"/>
</dbReference>
<keyword evidence="7" id="KW-1185">Reference proteome</keyword>
<dbReference type="AlphaFoldDB" id="A0AAD5SXZ4"/>
<keyword evidence="4" id="KW-0067">ATP-binding</keyword>
<evidence type="ECO:0000256" key="2">
    <source>
        <dbReference type="ARBA" id="ARBA00022737"/>
    </source>
</evidence>
<gene>
    <name evidence="6" type="ORF">HK100_001775</name>
</gene>
<feature type="domain" description="F-box" evidence="5">
    <location>
        <begin position="1"/>
        <end position="48"/>
    </location>
</feature>
<dbReference type="EMBL" id="JADGJH010001397">
    <property type="protein sequence ID" value="KAJ3114075.1"/>
    <property type="molecule type" value="Genomic_DNA"/>
</dbReference>
<dbReference type="Pfam" id="PF13855">
    <property type="entry name" value="LRR_8"/>
    <property type="match status" value="1"/>
</dbReference>
<dbReference type="PANTHER" id="PTHR48056">
    <property type="entry name" value="LRR RECEPTOR-LIKE SERINE/THREONINE-PROTEIN KINASE-RELATED"/>
    <property type="match status" value="1"/>
</dbReference>
<keyword evidence="1" id="KW-0433">Leucine-rich repeat</keyword>
<dbReference type="PROSITE" id="PS50181">
    <property type="entry name" value="FBOX"/>
    <property type="match status" value="1"/>
</dbReference>
<proteinExistence type="predicted"/>
<reference evidence="6" key="1">
    <citation type="submission" date="2020-05" db="EMBL/GenBank/DDBJ databases">
        <title>Phylogenomic resolution of chytrid fungi.</title>
        <authorList>
            <person name="Stajich J.E."/>
            <person name="Amses K."/>
            <person name="Simmons R."/>
            <person name="Seto K."/>
            <person name="Myers J."/>
            <person name="Bonds A."/>
            <person name="Quandt C.A."/>
            <person name="Barry K."/>
            <person name="Liu P."/>
            <person name="Grigoriev I."/>
            <person name="Longcore J.E."/>
            <person name="James T.Y."/>
        </authorList>
    </citation>
    <scope>NUCLEOTIDE SEQUENCE</scope>
    <source>
        <strain evidence="6">JEL0513</strain>
    </source>
</reference>
<sequence length="265" mass="29539">MSKFFNLPAELIIDIFAWIDPSAVLKFQRLSHRINDILSSKNFAVVNMRRSKPRDPGYHKISSSPTIWFNLPANHQSEYATKNLWSLSKIQWRMKLSPLHNRLPESVGQLNQLVILDLATCGLAGLIPEALCSLSVNLRRLNLGSNNLTGAIPKNIGALNALEFLFLHNNKLDGCIPSSFAGLKKLRHLCLSENMLSGEIPNSIFELPAIESIDLENNLLTGVICLSSISNGTLRNLNLSNNHQLNIENLRLNNCKLTGNIAFHI</sequence>
<dbReference type="Pfam" id="PF00560">
    <property type="entry name" value="LRR_1"/>
    <property type="match status" value="2"/>
</dbReference>
<dbReference type="InterPro" id="IPR001810">
    <property type="entry name" value="F-box_dom"/>
</dbReference>
<evidence type="ECO:0000313" key="7">
    <source>
        <dbReference type="Proteomes" id="UP001211907"/>
    </source>
</evidence>
<protein>
    <recommendedName>
        <fullName evidence="5">F-box domain-containing protein</fullName>
    </recommendedName>
</protein>
<keyword evidence="2" id="KW-0677">Repeat</keyword>
<dbReference type="Pfam" id="PF00646">
    <property type="entry name" value="F-box"/>
    <property type="match status" value="1"/>
</dbReference>
<dbReference type="InterPro" id="IPR050647">
    <property type="entry name" value="Plant_LRR-RLKs"/>
</dbReference>
<evidence type="ECO:0000256" key="4">
    <source>
        <dbReference type="ARBA" id="ARBA00022840"/>
    </source>
</evidence>
<dbReference type="FunFam" id="3.80.10.10:FF:000383">
    <property type="entry name" value="Leucine-rich repeat receptor protein kinase EMS1"/>
    <property type="match status" value="1"/>
</dbReference>
<comment type="caution">
    <text evidence="6">The sequence shown here is derived from an EMBL/GenBank/DDBJ whole genome shotgun (WGS) entry which is preliminary data.</text>
</comment>
<organism evidence="6 7">
    <name type="scientific">Physocladia obscura</name>
    <dbReference type="NCBI Taxonomy" id="109957"/>
    <lineage>
        <taxon>Eukaryota</taxon>
        <taxon>Fungi</taxon>
        <taxon>Fungi incertae sedis</taxon>
        <taxon>Chytridiomycota</taxon>
        <taxon>Chytridiomycota incertae sedis</taxon>
        <taxon>Chytridiomycetes</taxon>
        <taxon>Chytridiales</taxon>
        <taxon>Chytriomycetaceae</taxon>
        <taxon>Physocladia</taxon>
    </lineage>
</organism>
<dbReference type="InterPro" id="IPR001611">
    <property type="entry name" value="Leu-rich_rpt"/>
</dbReference>
<dbReference type="Gene3D" id="3.80.10.10">
    <property type="entry name" value="Ribonuclease Inhibitor"/>
    <property type="match status" value="1"/>
</dbReference>
<evidence type="ECO:0000256" key="1">
    <source>
        <dbReference type="ARBA" id="ARBA00022614"/>
    </source>
</evidence>
<dbReference type="InterPro" id="IPR036047">
    <property type="entry name" value="F-box-like_dom_sf"/>
</dbReference>
<dbReference type="PANTHER" id="PTHR48056:SF81">
    <property type="entry name" value="RECEPTOR PROTEIN-TYROSINE KINASE CEPR1"/>
    <property type="match status" value="1"/>
</dbReference>
<name>A0AAD5SXZ4_9FUNG</name>
<evidence type="ECO:0000259" key="5">
    <source>
        <dbReference type="PROSITE" id="PS50181"/>
    </source>
</evidence>
<evidence type="ECO:0000256" key="3">
    <source>
        <dbReference type="ARBA" id="ARBA00022741"/>
    </source>
</evidence>
<dbReference type="InterPro" id="IPR032675">
    <property type="entry name" value="LRR_dom_sf"/>
</dbReference>
<dbReference type="Proteomes" id="UP001211907">
    <property type="component" value="Unassembled WGS sequence"/>
</dbReference>
<keyword evidence="3" id="KW-0547">Nucleotide-binding</keyword>
<dbReference type="PROSITE" id="PS51450">
    <property type="entry name" value="LRR"/>
    <property type="match status" value="1"/>
</dbReference>